<evidence type="ECO:0000256" key="9">
    <source>
        <dbReference type="PROSITE-ProRule" id="PRU01384"/>
    </source>
</evidence>
<dbReference type="GO" id="GO:0003677">
    <property type="term" value="F:DNA binding"/>
    <property type="evidence" value="ECO:0007669"/>
    <property type="project" value="UniProtKB-UniRule"/>
</dbReference>
<organism evidence="12 13">
    <name type="scientific">Urochloa decumbens</name>
    <dbReference type="NCBI Taxonomy" id="240449"/>
    <lineage>
        <taxon>Eukaryota</taxon>
        <taxon>Viridiplantae</taxon>
        <taxon>Streptophyta</taxon>
        <taxon>Embryophyta</taxon>
        <taxon>Tracheophyta</taxon>
        <taxon>Spermatophyta</taxon>
        <taxon>Magnoliopsida</taxon>
        <taxon>Liliopsida</taxon>
        <taxon>Poales</taxon>
        <taxon>Poaceae</taxon>
        <taxon>PACMAD clade</taxon>
        <taxon>Panicoideae</taxon>
        <taxon>Panicodae</taxon>
        <taxon>Paniceae</taxon>
        <taxon>Melinidinae</taxon>
        <taxon>Urochloa</taxon>
    </lineage>
</organism>
<feature type="compositionally biased region" description="Acidic residues" evidence="10">
    <location>
        <begin position="394"/>
        <end position="410"/>
    </location>
</feature>
<dbReference type="PANTHER" id="PTHR10169">
    <property type="entry name" value="DNA TOPOISOMERASE/GYRASE"/>
    <property type="match status" value="1"/>
</dbReference>
<keyword evidence="5" id="KW-0067">ATP-binding</keyword>
<keyword evidence="8" id="KW-0413">Isomerase</keyword>
<dbReference type="InterPro" id="IPR001154">
    <property type="entry name" value="TopoII_euk"/>
</dbReference>
<name>A0ABC9CEK6_9POAL</name>
<dbReference type="InterPro" id="IPR050634">
    <property type="entry name" value="DNA_Topoisomerase_II"/>
</dbReference>
<evidence type="ECO:0000256" key="3">
    <source>
        <dbReference type="ARBA" id="ARBA00012895"/>
    </source>
</evidence>
<proteinExistence type="predicted"/>
<evidence type="ECO:0000313" key="13">
    <source>
        <dbReference type="Proteomes" id="UP001497457"/>
    </source>
</evidence>
<accession>A0ABC9CEK6</accession>
<dbReference type="InterPro" id="IPR002205">
    <property type="entry name" value="Topo_IIA_dom_A"/>
</dbReference>
<dbReference type="SUPFAM" id="SSF56719">
    <property type="entry name" value="Type II DNA topoisomerase"/>
    <property type="match status" value="1"/>
</dbReference>
<feature type="compositionally biased region" description="Basic residues" evidence="10">
    <location>
        <begin position="228"/>
        <end position="238"/>
    </location>
</feature>
<reference evidence="12 13" key="2">
    <citation type="submission" date="2024-10" db="EMBL/GenBank/DDBJ databases">
        <authorList>
            <person name="Ryan C."/>
        </authorList>
    </citation>
    <scope>NUCLEOTIDE SEQUENCE [LARGE SCALE GENOMIC DNA]</scope>
</reference>
<feature type="region of interest" description="Disordered" evidence="10">
    <location>
        <begin position="358"/>
        <end position="468"/>
    </location>
</feature>
<evidence type="ECO:0000256" key="5">
    <source>
        <dbReference type="ARBA" id="ARBA00022840"/>
    </source>
</evidence>
<feature type="domain" description="Topo IIA-type catalytic" evidence="11">
    <location>
        <begin position="1"/>
        <end position="198"/>
    </location>
</feature>
<keyword evidence="6" id="KW-0799">Topoisomerase</keyword>
<evidence type="ECO:0000313" key="12">
    <source>
        <dbReference type="EMBL" id="CAL5019023.1"/>
    </source>
</evidence>
<dbReference type="GO" id="GO:0003918">
    <property type="term" value="F:DNA topoisomerase type II (double strand cut, ATP-hydrolyzing) activity"/>
    <property type="evidence" value="ECO:0007669"/>
    <property type="project" value="UniProtKB-EC"/>
</dbReference>
<dbReference type="PANTHER" id="PTHR10169:SF38">
    <property type="entry name" value="DNA TOPOISOMERASE 2"/>
    <property type="match status" value="1"/>
</dbReference>
<feature type="compositionally biased region" description="Basic residues" evidence="10">
    <location>
        <begin position="316"/>
        <end position="327"/>
    </location>
</feature>
<dbReference type="Gene3D" id="3.90.199.10">
    <property type="entry name" value="Topoisomerase II, domain 5"/>
    <property type="match status" value="1"/>
</dbReference>
<comment type="caution">
    <text evidence="9">Lacks conserved residue(s) required for the propagation of feature annotation.</text>
</comment>
<keyword evidence="4" id="KW-0547">Nucleotide-binding</keyword>
<dbReference type="PRINTS" id="PR01158">
    <property type="entry name" value="TOPISMRASEII"/>
</dbReference>
<protein>
    <recommendedName>
        <fullName evidence="3">DNA topoisomerase (ATP-hydrolyzing)</fullName>
        <ecNumber evidence="3">5.6.2.2</ecNumber>
    </recommendedName>
</protein>
<keyword evidence="7 9" id="KW-0238">DNA-binding</keyword>
<comment type="cofactor">
    <cofactor evidence="2">
        <name>Mg(2+)</name>
        <dbReference type="ChEBI" id="CHEBI:18420"/>
    </cofactor>
</comment>
<dbReference type="FunFam" id="3.30.1360.40:FF:000003">
    <property type="entry name" value="DNA topoisomerase 2"/>
    <property type="match status" value="1"/>
</dbReference>
<reference evidence="13" key="1">
    <citation type="submission" date="2024-06" db="EMBL/GenBank/DDBJ databases">
        <authorList>
            <person name="Ryan C."/>
        </authorList>
    </citation>
    <scope>NUCLEOTIDE SEQUENCE [LARGE SCALE GENOMIC DNA]</scope>
</reference>
<dbReference type="AlphaFoldDB" id="A0ABC9CEK6"/>
<dbReference type="EC" id="5.6.2.2" evidence="3"/>
<dbReference type="Proteomes" id="UP001497457">
    <property type="component" value="Chromosome 3rd"/>
</dbReference>
<dbReference type="EMBL" id="OZ075113">
    <property type="protein sequence ID" value="CAL5019023.1"/>
    <property type="molecule type" value="Genomic_DNA"/>
</dbReference>
<evidence type="ECO:0000256" key="6">
    <source>
        <dbReference type="ARBA" id="ARBA00023029"/>
    </source>
</evidence>
<evidence type="ECO:0000256" key="1">
    <source>
        <dbReference type="ARBA" id="ARBA00000185"/>
    </source>
</evidence>
<evidence type="ECO:0000256" key="2">
    <source>
        <dbReference type="ARBA" id="ARBA00001946"/>
    </source>
</evidence>
<evidence type="ECO:0000259" key="11">
    <source>
        <dbReference type="PROSITE" id="PS52040"/>
    </source>
</evidence>
<evidence type="ECO:0000256" key="4">
    <source>
        <dbReference type="ARBA" id="ARBA00022741"/>
    </source>
</evidence>
<gene>
    <name evidence="12" type="ORF">URODEC1_LOCUS74517</name>
</gene>
<feature type="region of interest" description="Disordered" evidence="10">
    <location>
        <begin position="217"/>
        <end position="284"/>
    </location>
</feature>
<comment type="catalytic activity">
    <reaction evidence="1">
        <text>ATP-dependent breakage, passage and rejoining of double-stranded DNA.</text>
        <dbReference type="EC" id="5.6.2.2"/>
    </reaction>
</comment>
<dbReference type="InterPro" id="IPR013760">
    <property type="entry name" value="Topo_IIA-like_dom_sf"/>
</dbReference>
<evidence type="ECO:0000256" key="8">
    <source>
        <dbReference type="ARBA" id="ARBA00023235"/>
    </source>
</evidence>
<evidence type="ECO:0000256" key="7">
    <source>
        <dbReference type="ARBA" id="ARBA00023125"/>
    </source>
</evidence>
<dbReference type="InterPro" id="IPR013758">
    <property type="entry name" value="Topo_IIA_A/C_ab"/>
</dbReference>
<dbReference type="Pfam" id="PF00521">
    <property type="entry name" value="DNA_topoisoIV"/>
    <property type="match status" value="1"/>
</dbReference>
<keyword evidence="13" id="KW-1185">Reference proteome</keyword>
<dbReference type="SMART" id="SM00434">
    <property type="entry name" value="TOP4c"/>
    <property type="match status" value="1"/>
</dbReference>
<dbReference type="PROSITE" id="PS52040">
    <property type="entry name" value="TOPO_IIA"/>
    <property type="match status" value="1"/>
</dbReference>
<evidence type="ECO:0000256" key="10">
    <source>
        <dbReference type="SAM" id="MobiDB-lite"/>
    </source>
</evidence>
<dbReference type="Gene3D" id="3.30.1360.40">
    <property type="match status" value="1"/>
</dbReference>
<sequence length="468" mass="52755">MPILPMLLVNGIDVSGNGWSTYVPKYNPRDIIANLRRLLNDECTETMHPWYRGFTGSIEKTRKKAAGVTYTTTGIIEAVDRTMLRITELPICCWTRDYKEFLQSLAPDDKIKGNETTIEEYSLRSDGDDVYIDIILSEEDMVIAKQEGLEKKFKLTTTIGPINMHLFDPNGNIRKYDTPEKILEEFFKFRLEFYEKRKVLDRMDAEAVEERRAMMEMHAQTAATRREGPKRRSKRTRARTQNVEPDTRETTEPVLAKRAAPRKKEPTKKASVSTLVGGDEENDMPRLKDRLAAFSINNFSPDDSENAAEPMVAKHTVPRKKPAKKASARVSGDDEDMPTLKNRLVAFSLIDSFPSHSAMESEITEEQQKGQKGRKAPSKRGTANKAPSSLGVLPDDDEVQDDNFSNEEASELQNEKAADMGQLPSDQPKCPPAGRPKRSRKPTWKIQDQMEAKGAAWPSNAICRASGA</sequence>
<feature type="region of interest" description="Disordered" evidence="10">
    <location>
        <begin position="299"/>
        <end position="336"/>
    </location>
</feature>
<dbReference type="GO" id="GO:0005524">
    <property type="term" value="F:ATP binding"/>
    <property type="evidence" value="ECO:0007669"/>
    <property type="project" value="UniProtKB-KW"/>
</dbReference>